<evidence type="ECO:0000256" key="1">
    <source>
        <dbReference type="SAM" id="Phobius"/>
    </source>
</evidence>
<comment type="caution">
    <text evidence="2">The sequence shown here is derived from an EMBL/GenBank/DDBJ whole genome shotgun (WGS) entry which is preliminary data.</text>
</comment>
<dbReference type="OrthoDB" id="2865291at2"/>
<keyword evidence="1" id="KW-0812">Transmembrane</keyword>
<feature type="transmembrane region" description="Helical" evidence="1">
    <location>
        <begin position="78"/>
        <end position="99"/>
    </location>
</feature>
<dbReference type="EMBL" id="PDOF01000003">
    <property type="protein sequence ID" value="PYZ96003.1"/>
    <property type="molecule type" value="Genomic_DNA"/>
</dbReference>
<feature type="transmembrane region" description="Helical" evidence="1">
    <location>
        <begin position="14"/>
        <end position="47"/>
    </location>
</feature>
<gene>
    <name evidence="2" type="ORF">CR205_16660</name>
</gene>
<keyword evidence="1" id="KW-0472">Membrane</keyword>
<feature type="transmembrane region" description="Helical" evidence="1">
    <location>
        <begin position="325"/>
        <end position="345"/>
    </location>
</feature>
<evidence type="ECO:0008006" key="4">
    <source>
        <dbReference type="Google" id="ProtNLM"/>
    </source>
</evidence>
<feature type="transmembrane region" description="Helical" evidence="1">
    <location>
        <begin position="214"/>
        <end position="231"/>
    </location>
</feature>
<accession>A0A2W0H2I8</accession>
<organism evidence="2 3">
    <name type="scientific">Alteribacter lacisalsi</name>
    <dbReference type="NCBI Taxonomy" id="2045244"/>
    <lineage>
        <taxon>Bacteria</taxon>
        <taxon>Bacillati</taxon>
        <taxon>Bacillota</taxon>
        <taxon>Bacilli</taxon>
        <taxon>Bacillales</taxon>
        <taxon>Bacillaceae</taxon>
        <taxon>Alteribacter</taxon>
    </lineage>
</organism>
<protein>
    <recommendedName>
        <fullName evidence="4">O-antigen ligase family protein</fullName>
    </recommendedName>
</protein>
<evidence type="ECO:0000313" key="3">
    <source>
        <dbReference type="Proteomes" id="UP000248066"/>
    </source>
</evidence>
<reference evidence="2 3" key="1">
    <citation type="submission" date="2017-10" db="EMBL/GenBank/DDBJ databases">
        <title>Bacillus sp. nov., a halophilic bacterium isolated from a Yangshapao Lake.</title>
        <authorList>
            <person name="Wang H."/>
        </authorList>
    </citation>
    <scope>NUCLEOTIDE SEQUENCE [LARGE SCALE GENOMIC DNA]</scope>
    <source>
        <strain evidence="2 3">YSP-3</strain>
    </source>
</reference>
<keyword evidence="3" id="KW-1185">Reference proteome</keyword>
<sequence>MGEKRLNIVSNKELIFAVLLGAYATNFLNIGNIIPALFIPVVVIYIIKNEFTREFWLTFYVIVCFGFLYAYLLLTHSIGSTSANIGKAIFPACLFLLGHKLVMKDLNYKKTILFTITLIVSTTLFSFFSLVKTTYLYGDINSYILENGRYVVSIWGNTQYASTLINALLSFSLASIPLVFIKSVDKVKVKAMKFILLICFILSVYVSLTLLNRTSAMVVVVSTIFVYAFVFKFTIGKILMILGIWCSLVLAVFMSNIGINNITFGENNAFWQRMVSSQMSEDPRFLAWREALFGMFENPLGGKQTDMSLNFAHNLWLDVGYEGGVLPFILLLFLTTIAVISLYKFSTNNHPKIVRGLMISIFSAFFVCFVFEPILQGMTVYFTFFCFFVGIIQRLNYDKKSVSNRISYYGCTSF</sequence>
<evidence type="ECO:0000313" key="2">
    <source>
        <dbReference type="EMBL" id="PYZ96003.1"/>
    </source>
</evidence>
<feature type="transmembrane region" description="Helical" evidence="1">
    <location>
        <begin position="160"/>
        <end position="179"/>
    </location>
</feature>
<feature type="transmembrane region" description="Helical" evidence="1">
    <location>
        <begin position="238"/>
        <end position="259"/>
    </location>
</feature>
<feature type="transmembrane region" description="Helical" evidence="1">
    <location>
        <begin position="111"/>
        <end position="131"/>
    </location>
</feature>
<feature type="transmembrane region" description="Helical" evidence="1">
    <location>
        <begin position="191"/>
        <end position="208"/>
    </location>
</feature>
<keyword evidence="1" id="KW-1133">Transmembrane helix</keyword>
<feature type="transmembrane region" description="Helical" evidence="1">
    <location>
        <begin position="357"/>
        <end position="374"/>
    </location>
</feature>
<dbReference type="AlphaFoldDB" id="A0A2W0H2I8"/>
<name>A0A2W0H2I8_9BACI</name>
<feature type="transmembrane region" description="Helical" evidence="1">
    <location>
        <begin position="54"/>
        <end position="72"/>
    </location>
</feature>
<feature type="transmembrane region" description="Helical" evidence="1">
    <location>
        <begin position="380"/>
        <end position="397"/>
    </location>
</feature>
<dbReference type="Proteomes" id="UP000248066">
    <property type="component" value="Unassembled WGS sequence"/>
</dbReference>
<dbReference type="RefSeq" id="WP_110521280.1">
    <property type="nucleotide sequence ID" value="NZ_PDOF01000003.1"/>
</dbReference>
<proteinExistence type="predicted"/>